<evidence type="ECO:0000256" key="5">
    <source>
        <dbReference type="ARBA" id="ARBA00022989"/>
    </source>
</evidence>
<keyword evidence="6 7" id="KW-0472">Membrane</keyword>
<evidence type="ECO:0000313" key="9">
    <source>
        <dbReference type="EMBL" id="GJM54701.1"/>
    </source>
</evidence>
<evidence type="ECO:0000256" key="1">
    <source>
        <dbReference type="ARBA" id="ARBA00004651"/>
    </source>
</evidence>
<sequence>MEAFIDQFGYLAVGALILIENVFPPIPSEVILPLSGFLTTTSHLTLPGAIVAATAGSVLGAFILYGIGRVISRERLVAFFETRPMRLLGFTGADVERVVGWFETRGQLSVLLCRCVPGVRSLISIPAGTARMGVGRFTLYTLAGSLLWNTVLCGLGAAAGDAWHNVAGSVAWASDVLKLAVVALLAAGACWWVVRRAVPAWREDRA</sequence>
<dbReference type="PANTHER" id="PTHR42709:SF6">
    <property type="entry name" value="UNDECAPRENYL PHOSPHATE TRANSPORTER A"/>
    <property type="match status" value="1"/>
</dbReference>
<name>A0AAV5B256_9ACTN</name>
<dbReference type="Proteomes" id="UP001055025">
    <property type="component" value="Unassembled WGS sequence"/>
</dbReference>
<comment type="subcellular location">
    <subcellularLocation>
        <location evidence="1">Cell membrane</location>
        <topology evidence="1">Multi-pass membrane protein</topology>
    </subcellularLocation>
</comment>
<dbReference type="RefSeq" id="WP_265590543.1">
    <property type="nucleotide sequence ID" value="NZ_BQKC01000001.1"/>
</dbReference>
<comment type="caution">
    <text evidence="9">The sequence shown here is derived from an EMBL/GenBank/DDBJ whole genome shotgun (WGS) entry which is preliminary data.</text>
</comment>
<gene>
    <name evidence="9" type="ORF">ATOP_03560</name>
</gene>
<keyword evidence="5 7" id="KW-1133">Transmembrane helix</keyword>
<dbReference type="GO" id="GO:0005886">
    <property type="term" value="C:plasma membrane"/>
    <property type="evidence" value="ECO:0007669"/>
    <property type="project" value="UniProtKB-SubCell"/>
</dbReference>
<dbReference type="InterPro" id="IPR051311">
    <property type="entry name" value="DedA_domain"/>
</dbReference>
<organism evidence="9 10">
    <name type="scientific">Granulimonas faecalis</name>
    <dbReference type="NCBI Taxonomy" id="2894155"/>
    <lineage>
        <taxon>Bacteria</taxon>
        <taxon>Bacillati</taxon>
        <taxon>Actinomycetota</taxon>
        <taxon>Coriobacteriia</taxon>
        <taxon>Coriobacteriales</taxon>
        <taxon>Kribbibacteriaceae</taxon>
        <taxon>Granulimonas</taxon>
    </lineage>
</organism>
<evidence type="ECO:0000256" key="7">
    <source>
        <dbReference type="SAM" id="Phobius"/>
    </source>
</evidence>
<dbReference type="EMBL" id="BQKC01000001">
    <property type="protein sequence ID" value="GJM54701.1"/>
    <property type="molecule type" value="Genomic_DNA"/>
</dbReference>
<evidence type="ECO:0000259" key="8">
    <source>
        <dbReference type="Pfam" id="PF09335"/>
    </source>
</evidence>
<dbReference type="Pfam" id="PF09335">
    <property type="entry name" value="VTT_dom"/>
    <property type="match status" value="1"/>
</dbReference>
<feature type="transmembrane region" description="Helical" evidence="7">
    <location>
        <begin position="7"/>
        <end position="26"/>
    </location>
</feature>
<evidence type="ECO:0000256" key="4">
    <source>
        <dbReference type="ARBA" id="ARBA00022692"/>
    </source>
</evidence>
<accession>A0AAV5B256</accession>
<proteinExistence type="inferred from homology"/>
<keyword evidence="10" id="KW-1185">Reference proteome</keyword>
<evidence type="ECO:0000256" key="3">
    <source>
        <dbReference type="ARBA" id="ARBA00022475"/>
    </source>
</evidence>
<dbReference type="AlphaFoldDB" id="A0AAV5B256"/>
<reference evidence="9" key="1">
    <citation type="journal article" date="2022" name="Int. J. Syst. Evol. Microbiol.">
        <title>Granulimonas faecalis gen. nov., sp. nov., and Leptogranulimonas caecicola gen. nov., sp. nov., novel lactate-producing Atopobiaceae bacteria isolated from mouse intestines, and an emended description of the family Atopobiaceae.</title>
        <authorList>
            <person name="Morinaga K."/>
            <person name="Kusada H."/>
            <person name="Sakamoto S."/>
            <person name="Murakami T."/>
            <person name="Toyoda A."/>
            <person name="Mori H."/>
            <person name="Meng X.Y."/>
            <person name="Takashino M."/>
            <person name="Murotomi K."/>
            <person name="Tamaki H."/>
        </authorList>
    </citation>
    <scope>NUCLEOTIDE SEQUENCE</scope>
    <source>
        <strain evidence="9">OPF53</strain>
    </source>
</reference>
<comment type="similarity">
    <text evidence="2">Belongs to the DedA family.</text>
</comment>
<feature type="transmembrane region" description="Helical" evidence="7">
    <location>
        <begin position="46"/>
        <end position="67"/>
    </location>
</feature>
<evidence type="ECO:0000313" key="10">
    <source>
        <dbReference type="Proteomes" id="UP001055025"/>
    </source>
</evidence>
<feature type="transmembrane region" description="Helical" evidence="7">
    <location>
        <begin position="171"/>
        <end position="194"/>
    </location>
</feature>
<evidence type="ECO:0000256" key="6">
    <source>
        <dbReference type="ARBA" id="ARBA00023136"/>
    </source>
</evidence>
<protein>
    <submittedName>
        <fullName evidence="9">Alkaline phosphatase</fullName>
    </submittedName>
</protein>
<evidence type="ECO:0000256" key="2">
    <source>
        <dbReference type="ARBA" id="ARBA00010792"/>
    </source>
</evidence>
<keyword evidence="3" id="KW-1003">Cell membrane</keyword>
<dbReference type="InterPro" id="IPR032816">
    <property type="entry name" value="VTT_dom"/>
</dbReference>
<feature type="domain" description="VTT" evidence="8">
    <location>
        <begin position="26"/>
        <end position="157"/>
    </location>
</feature>
<feature type="transmembrane region" description="Helical" evidence="7">
    <location>
        <begin position="137"/>
        <end position="159"/>
    </location>
</feature>
<dbReference type="PANTHER" id="PTHR42709">
    <property type="entry name" value="ALKALINE PHOSPHATASE LIKE PROTEIN"/>
    <property type="match status" value="1"/>
</dbReference>
<keyword evidence="4 7" id="KW-0812">Transmembrane</keyword>